<dbReference type="PROSITE" id="PS00675">
    <property type="entry name" value="SIGMA54_INTERACT_1"/>
    <property type="match status" value="1"/>
</dbReference>
<comment type="subcellular location">
    <subcellularLocation>
        <location evidence="1 15">Cytoplasm</location>
    </subcellularLocation>
</comment>
<proteinExistence type="predicted"/>
<evidence type="ECO:0000259" key="17">
    <source>
        <dbReference type="PROSITE" id="PS50110"/>
    </source>
</evidence>
<dbReference type="InterPro" id="IPR003593">
    <property type="entry name" value="AAA+_ATPase"/>
</dbReference>
<evidence type="ECO:0000256" key="9">
    <source>
        <dbReference type="ARBA" id="ARBA00023015"/>
    </source>
</evidence>
<evidence type="ECO:0000256" key="3">
    <source>
        <dbReference type="ARBA" id="ARBA00022490"/>
    </source>
</evidence>
<protein>
    <recommendedName>
        <fullName evidence="2 15">DNA-binding transcriptional regulator NtrC</fullName>
    </recommendedName>
    <alternativeName>
        <fullName evidence="15">Nitrogen regulation protein NR(I)</fullName>
    </alternativeName>
</protein>
<evidence type="ECO:0000256" key="8">
    <source>
        <dbReference type="ARBA" id="ARBA00023012"/>
    </source>
</evidence>
<evidence type="ECO:0000313" key="18">
    <source>
        <dbReference type="EMBL" id="EAV46727.1"/>
    </source>
</evidence>
<evidence type="ECO:0000256" key="10">
    <source>
        <dbReference type="ARBA" id="ARBA00023125"/>
    </source>
</evidence>
<dbReference type="AlphaFoldDB" id="A0P5B7"/>
<dbReference type="GO" id="GO:0000156">
    <property type="term" value="F:phosphorelay response regulator activity"/>
    <property type="evidence" value="ECO:0007669"/>
    <property type="project" value="UniProtKB-UniRule"/>
</dbReference>
<keyword evidence="10 15" id="KW-0238">DNA-binding</keyword>
<evidence type="ECO:0000256" key="12">
    <source>
        <dbReference type="ARBA" id="ARBA00023163"/>
    </source>
</evidence>
<dbReference type="InterPro" id="IPR002078">
    <property type="entry name" value="Sigma_54_int"/>
</dbReference>
<keyword evidence="19" id="KW-1185">Reference proteome</keyword>
<dbReference type="SMART" id="SM00448">
    <property type="entry name" value="REC"/>
    <property type="match status" value="1"/>
</dbReference>
<dbReference type="Gene3D" id="1.10.10.60">
    <property type="entry name" value="Homeodomain-like"/>
    <property type="match status" value="1"/>
</dbReference>
<dbReference type="CDD" id="cd00009">
    <property type="entry name" value="AAA"/>
    <property type="match status" value="1"/>
</dbReference>
<dbReference type="InterPro" id="IPR010114">
    <property type="entry name" value="Transcript_reg_NtrC"/>
</dbReference>
<evidence type="ECO:0000259" key="16">
    <source>
        <dbReference type="PROSITE" id="PS50045"/>
    </source>
</evidence>
<feature type="domain" description="Sigma-54 factor interaction" evidence="16">
    <location>
        <begin position="137"/>
        <end position="366"/>
    </location>
</feature>
<dbReference type="InterPro" id="IPR002197">
    <property type="entry name" value="HTH_Fis"/>
</dbReference>
<keyword evidence="7 15" id="KW-0067">ATP-binding</keyword>
<feature type="modified residue" description="4-aspartylphosphate" evidence="14">
    <location>
        <position position="52"/>
    </location>
</feature>
<evidence type="ECO:0000256" key="4">
    <source>
        <dbReference type="ARBA" id="ARBA00022491"/>
    </source>
</evidence>
<keyword evidence="13 15" id="KW-0535">Nitrogen fixation</keyword>
<dbReference type="SUPFAM" id="SSF46689">
    <property type="entry name" value="Homeodomain-like"/>
    <property type="match status" value="1"/>
</dbReference>
<organism evidence="18 19">
    <name type="scientific">Methylophilales bacterium HTCC2181</name>
    <dbReference type="NCBI Taxonomy" id="383631"/>
    <lineage>
        <taxon>Bacteria</taxon>
        <taxon>Pseudomonadati</taxon>
        <taxon>Pseudomonadota</taxon>
        <taxon>Betaproteobacteria</taxon>
        <taxon>Nitrosomonadales</taxon>
        <taxon>OM43 clade</taxon>
    </lineage>
</organism>
<dbReference type="GO" id="GO:0006355">
    <property type="term" value="P:regulation of DNA-templated transcription"/>
    <property type="evidence" value="ECO:0007669"/>
    <property type="project" value="InterPro"/>
</dbReference>
<evidence type="ECO:0000256" key="11">
    <source>
        <dbReference type="ARBA" id="ARBA00023159"/>
    </source>
</evidence>
<dbReference type="SUPFAM" id="SSF52172">
    <property type="entry name" value="CheY-like"/>
    <property type="match status" value="1"/>
</dbReference>
<dbReference type="PRINTS" id="PR01590">
    <property type="entry name" value="HTHFIS"/>
</dbReference>
<keyword evidence="3 15" id="KW-0963">Cytoplasm</keyword>
<dbReference type="PROSITE" id="PS50110">
    <property type="entry name" value="RESPONSE_REGULATORY"/>
    <property type="match status" value="1"/>
</dbReference>
<evidence type="ECO:0000256" key="7">
    <source>
        <dbReference type="ARBA" id="ARBA00022840"/>
    </source>
</evidence>
<reference evidence="18 19" key="1">
    <citation type="submission" date="2006-11" db="EMBL/GenBank/DDBJ databases">
        <authorList>
            <person name="Giovannoni S."/>
            <person name="Vergin K."/>
            <person name="Ferriera S."/>
            <person name="Johnson J."/>
            <person name="Kravitz S."/>
            <person name="Beeson K."/>
            <person name="Sutton G."/>
            <person name="Rogers Y.-H."/>
            <person name="Friedman R."/>
            <person name="Frazier M."/>
            <person name="Venter J.C."/>
        </authorList>
    </citation>
    <scope>NUCLEOTIDE SEQUENCE [LARGE SCALE GENOMIC DNA]</scope>
    <source>
        <strain evidence="18 19">HTCC2181</strain>
    </source>
</reference>
<sequence length="467" mass="52269">MTDVWVLDDDKSIRWVFEKALDSANLSYKSFANTNEAINQFNHEKPSVIISDIRMPGETGLVFLAKVSEKFPEIPIIIMTAYSDLDTAVAAFQKGAFEYIAKPFDIHQSIEIIKKALVKAQGLKKNVSDSLDLMPEIIGQSSSMQEIFRVIGKLTKSDDNVLITGETGTGKALVARSLHKNSQRKNQPFIKINTAAIPKELLEETLFGIEGNVNAHNDEPIRGSFEDAAGGTLFLSEIGDMPMEIQVRLLRILNDGHFYRVGGKHPVAINVRIIATSNQNLGTLVADGSFREDLYHRLNVINIIMPPLRKRLDDIPLLTAFFLKKNAQALDTEIKVLAEETIHYLMTLNWRGNVLQLENVCHWLTLMASGNTILIDDLPKDIKDASTHPLELIDQEGWHIGLHRDISLEIDKGNQSIYNTIIHDVEKTLISSALTHTKNRKIDAAKILGIGRNTITRKIKELSIKVK</sequence>
<dbReference type="SMART" id="SM00382">
    <property type="entry name" value="AAA"/>
    <property type="match status" value="1"/>
</dbReference>
<dbReference type="CDD" id="cd19919">
    <property type="entry name" value="REC_NtrC"/>
    <property type="match status" value="1"/>
</dbReference>
<evidence type="ECO:0000256" key="2">
    <source>
        <dbReference type="ARBA" id="ARBA00019059"/>
    </source>
</evidence>
<keyword evidence="6 15" id="KW-0547">Nucleotide-binding</keyword>
<evidence type="ECO:0000256" key="15">
    <source>
        <dbReference type="RuleBase" id="RU365013"/>
    </source>
</evidence>
<keyword evidence="4 15" id="KW-0678">Repressor</keyword>
<evidence type="ECO:0000256" key="1">
    <source>
        <dbReference type="ARBA" id="ARBA00004496"/>
    </source>
</evidence>
<dbReference type="Proteomes" id="UP000054262">
    <property type="component" value="Unassembled WGS sequence"/>
</dbReference>
<dbReference type="InterPro" id="IPR025662">
    <property type="entry name" value="Sigma_54_int_dom_ATP-bd_1"/>
</dbReference>
<accession>A0P5B7</accession>
<comment type="function">
    <text evidence="15">Member of the two-component regulatory system NtrB/NtrC, which controls expression of the nitrogen-regulated (ntr) genes in response to nitrogen limitation. Phosphorylated NtrC binds directly to DNA and stimulates the formation of open promoter-sigma54-RNA polymerase complexes.</text>
</comment>
<evidence type="ECO:0000256" key="5">
    <source>
        <dbReference type="ARBA" id="ARBA00022553"/>
    </source>
</evidence>
<dbReference type="InterPro" id="IPR011006">
    <property type="entry name" value="CheY-like_superfamily"/>
</dbReference>
<dbReference type="GO" id="GO:0005737">
    <property type="term" value="C:cytoplasm"/>
    <property type="evidence" value="ECO:0007669"/>
    <property type="project" value="UniProtKB-SubCell"/>
</dbReference>
<evidence type="ECO:0000256" key="14">
    <source>
        <dbReference type="PROSITE-ProRule" id="PRU00169"/>
    </source>
</evidence>
<dbReference type="FunFam" id="3.40.50.300:FF:000006">
    <property type="entry name" value="DNA-binding transcriptional regulator NtrC"/>
    <property type="match status" value="1"/>
</dbReference>
<dbReference type="Pfam" id="PF00158">
    <property type="entry name" value="Sigma54_activat"/>
    <property type="match status" value="1"/>
</dbReference>
<dbReference type="Gene3D" id="1.10.8.60">
    <property type="match status" value="1"/>
</dbReference>
<gene>
    <name evidence="15" type="primary">ntrC</name>
    <name evidence="18" type="ORF">MB2181_01600</name>
</gene>
<dbReference type="Pfam" id="PF25601">
    <property type="entry name" value="AAA_lid_14"/>
    <property type="match status" value="1"/>
</dbReference>
<dbReference type="InterPro" id="IPR009057">
    <property type="entry name" value="Homeodomain-like_sf"/>
</dbReference>
<dbReference type="Gene3D" id="3.40.50.300">
    <property type="entry name" value="P-loop containing nucleotide triphosphate hydrolases"/>
    <property type="match status" value="1"/>
</dbReference>
<dbReference type="GO" id="GO:0005524">
    <property type="term" value="F:ATP binding"/>
    <property type="evidence" value="ECO:0007669"/>
    <property type="project" value="UniProtKB-KW"/>
</dbReference>
<dbReference type="PANTHER" id="PTHR32071">
    <property type="entry name" value="TRANSCRIPTIONAL REGULATORY PROTEIN"/>
    <property type="match status" value="1"/>
</dbReference>
<evidence type="ECO:0000256" key="13">
    <source>
        <dbReference type="ARBA" id="ARBA00023231"/>
    </source>
</evidence>
<dbReference type="PROSITE" id="PS50045">
    <property type="entry name" value="SIGMA54_INTERACT_4"/>
    <property type="match status" value="1"/>
</dbReference>
<name>A0P5B7_9PROT</name>
<dbReference type="SUPFAM" id="SSF52540">
    <property type="entry name" value="P-loop containing nucleoside triphosphate hydrolases"/>
    <property type="match status" value="1"/>
</dbReference>
<feature type="domain" description="Response regulatory" evidence="17">
    <location>
        <begin position="3"/>
        <end position="117"/>
    </location>
</feature>
<dbReference type="PANTHER" id="PTHR32071:SF95">
    <property type="entry name" value="DNA-BINDING TRANSCRIPTIONAL REGULATOR NTRC"/>
    <property type="match status" value="1"/>
</dbReference>
<comment type="caution">
    <text evidence="18">The sequence shown here is derived from an EMBL/GenBank/DDBJ whole genome shotgun (WGS) entry which is preliminary data.</text>
</comment>
<keyword evidence="8 15" id="KW-0902">Two-component regulatory system</keyword>
<dbReference type="GO" id="GO:0043565">
    <property type="term" value="F:sequence-specific DNA binding"/>
    <property type="evidence" value="ECO:0007669"/>
    <property type="project" value="InterPro"/>
</dbReference>
<evidence type="ECO:0000256" key="6">
    <source>
        <dbReference type="ARBA" id="ARBA00022741"/>
    </source>
</evidence>
<dbReference type="OrthoDB" id="5288224at2"/>
<dbReference type="Pfam" id="PF02954">
    <property type="entry name" value="HTH_8"/>
    <property type="match status" value="1"/>
</dbReference>
<dbReference type="InterPro" id="IPR027417">
    <property type="entry name" value="P-loop_NTPase"/>
</dbReference>
<evidence type="ECO:0000313" key="19">
    <source>
        <dbReference type="Proteomes" id="UP000054262"/>
    </source>
</evidence>
<keyword evidence="11 15" id="KW-0010">Activator</keyword>
<keyword evidence="9 15" id="KW-0805">Transcription regulation</keyword>
<dbReference type="InterPro" id="IPR058031">
    <property type="entry name" value="AAA_lid_NorR"/>
</dbReference>
<dbReference type="Gene3D" id="3.40.50.2300">
    <property type="match status" value="1"/>
</dbReference>
<dbReference type="EMBL" id="AAUX01000001">
    <property type="protein sequence ID" value="EAV46727.1"/>
    <property type="molecule type" value="Genomic_DNA"/>
</dbReference>
<dbReference type="InterPro" id="IPR001789">
    <property type="entry name" value="Sig_transdc_resp-reg_receiver"/>
</dbReference>
<dbReference type="NCBIfam" id="TIGR01818">
    <property type="entry name" value="ntrC"/>
    <property type="match status" value="1"/>
</dbReference>
<dbReference type="GO" id="GO:0006808">
    <property type="term" value="P:regulation of nitrogen utilization"/>
    <property type="evidence" value="ECO:0007669"/>
    <property type="project" value="UniProtKB-UniRule"/>
</dbReference>
<dbReference type="FunFam" id="3.40.50.2300:FF:000018">
    <property type="entry name" value="DNA-binding transcriptional regulator NtrC"/>
    <property type="match status" value="1"/>
</dbReference>
<dbReference type="Pfam" id="PF00072">
    <property type="entry name" value="Response_reg"/>
    <property type="match status" value="1"/>
</dbReference>
<keyword evidence="5 14" id="KW-0597">Phosphoprotein</keyword>
<keyword evidence="12 15" id="KW-0804">Transcription</keyword>